<dbReference type="SUPFAM" id="SSF53448">
    <property type="entry name" value="Nucleotide-diphospho-sugar transferases"/>
    <property type="match status" value="1"/>
</dbReference>
<dbReference type="InterPro" id="IPR029044">
    <property type="entry name" value="Nucleotide-diphossugar_trans"/>
</dbReference>
<dbReference type="Gene3D" id="3.90.550.10">
    <property type="entry name" value="Spore Coat Polysaccharide Biosynthesis Protein SpsA, Chain A"/>
    <property type="match status" value="1"/>
</dbReference>
<evidence type="ECO:0000313" key="2">
    <source>
        <dbReference type="Proteomes" id="UP000177392"/>
    </source>
</evidence>
<name>A0A1G2K4E4_9BACT</name>
<proteinExistence type="predicted"/>
<gene>
    <name evidence="1" type="ORF">A2131_02285</name>
</gene>
<organism evidence="1 2">
    <name type="scientific">Candidatus Sungbacteria bacterium GWC2_49_10</name>
    <dbReference type="NCBI Taxonomy" id="1802263"/>
    <lineage>
        <taxon>Bacteria</taxon>
        <taxon>Candidatus Sungiibacteriota</taxon>
    </lineage>
</organism>
<dbReference type="GO" id="GO:0008781">
    <property type="term" value="F:N-acylneuraminate cytidylyltransferase activity"/>
    <property type="evidence" value="ECO:0007669"/>
    <property type="project" value="TreeGrafter"/>
</dbReference>
<dbReference type="PANTHER" id="PTHR21485">
    <property type="entry name" value="HAD SUPERFAMILY MEMBERS CMAS AND KDSC"/>
    <property type="match status" value="1"/>
</dbReference>
<evidence type="ECO:0000313" key="1">
    <source>
        <dbReference type="EMBL" id="OGZ93481.1"/>
    </source>
</evidence>
<comment type="caution">
    <text evidence="1">The sequence shown here is derived from an EMBL/GenBank/DDBJ whole genome shotgun (WGS) entry which is preliminary data.</text>
</comment>
<dbReference type="EMBL" id="MHQB01000036">
    <property type="protein sequence ID" value="OGZ93481.1"/>
    <property type="molecule type" value="Genomic_DNA"/>
</dbReference>
<dbReference type="InterPro" id="IPR003329">
    <property type="entry name" value="Cytidylyl_trans"/>
</dbReference>
<dbReference type="CDD" id="cd02513">
    <property type="entry name" value="CMP-NeuAc_Synthase"/>
    <property type="match status" value="1"/>
</dbReference>
<reference evidence="1 2" key="1">
    <citation type="journal article" date="2016" name="Nat. Commun.">
        <title>Thousands of microbial genomes shed light on interconnected biogeochemical processes in an aquifer system.</title>
        <authorList>
            <person name="Anantharaman K."/>
            <person name="Brown C.T."/>
            <person name="Hug L.A."/>
            <person name="Sharon I."/>
            <person name="Castelle C.J."/>
            <person name="Probst A.J."/>
            <person name="Thomas B.C."/>
            <person name="Singh A."/>
            <person name="Wilkins M.J."/>
            <person name="Karaoz U."/>
            <person name="Brodie E.L."/>
            <person name="Williams K.H."/>
            <person name="Hubbard S.S."/>
            <person name="Banfield J.F."/>
        </authorList>
    </citation>
    <scope>NUCLEOTIDE SEQUENCE [LARGE SCALE GENOMIC DNA]</scope>
</reference>
<dbReference type="AlphaFoldDB" id="A0A1G2K4E4"/>
<evidence type="ECO:0008006" key="3">
    <source>
        <dbReference type="Google" id="ProtNLM"/>
    </source>
</evidence>
<protein>
    <recommendedName>
        <fullName evidence="3">Acylneuraminate cytidylyltransferase</fullName>
    </recommendedName>
</protein>
<sequence length="244" mass="27575">MKVLGVIGARSGSRGVPDKNIRPLAGKPLFAWIADAAKQSHSVTRLIMSTDSPRYADLAIEQGIEVPFLRPKELAKDHTPDFDYLYHAATTLRDREGWQADVILRLAPTTPLCRPEHIDACVELLKNDQSADSSRTIASVSKHPYKLWRASTDGYLEPFLSEEHTGFKDAHNMPRQSFPKAFQHVDVIALRWRTLVEEKSMAGKRVRYHVIPKPYAIDIDTPLDFFIAEKLMEKLKEDPGGFIV</sequence>
<dbReference type="Pfam" id="PF02348">
    <property type="entry name" value="CTP_transf_3"/>
    <property type="match status" value="1"/>
</dbReference>
<dbReference type="Proteomes" id="UP000177392">
    <property type="component" value="Unassembled WGS sequence"/>
</dbReference>
<dbReference type="PANTHER" id="PTHR21485:SF6">
    <property type="entry name" value="N-ACYLNEURAMINATE CYTIDYLYLTRANSFERASE-RELATED"/>
    <property type="match status" value="1"/>
</dbReference>
<dbReference type="InterPro" id="IPR050793">
    <property type="entry name" value="CMP-NeuNAc_synthase"/>
</dbReference>
<accession>A0A1G2K4E4</accession>